<name>A0A921AXP8_9BACT</name>
<accession>A0A921AXP8</accession>
<dbReference type="InterPro" id="IPR006531">
    <property type="entry name" value="Gp5/Vgr_OB"/>
</dbReference>
<dbReference type="InterPro" id="IPR037026">
    <property type="entry name" value="Vgr_OB-fold_dom_sf"/>
</dbReference>
<evidence type="ECO:0000313" key="3">
    <source>
        <dbReference type="Proteomes" id="UP000698963"/>
    </source>
</evidence>
<dbReference type="RefSeq" id="WP_304122861.1">
    <property type="nucleotide sequence ID" value="NZ_DYZA01000187.1"/>
</dbReference>
<dbReference type="Gene3D" id="2.40.50.230">
    <property type="entry name" value="Gp5 N-terminal domain"/>
    <property type="match status" value="1"/>
</dbReference>
<dbReference type="Pfam" id="PF04717">
    <property type="entry name" value="Phage_base_V"/>
    <property type="match status" value="1"/>
</dbReference>
<dbReference type="InterPro" id="IPR013046">
    <property type="entry name" value="GpV/Gp45"/>
</dbReference>
<gene>
    <name evidence="2" type="ORF">K8W16_09250</name>
</gene>
<evidence type="ECO:0000313" key="2">
    <source>
        <dbReference type="EMBL" id="HJD97816.1"/>
    </source>
</evidence>
<feature type="domain" description="Gp5/Type VI secretion system Vgr protein OB-fold" evidence="1">
    <location>
        <begin position="26"/>
        <end position="94"/>
    </location>
</feature>
<sequence length="225" mass="23469">MSFDMASFDRRISALEGNRGASLRFATVSTVQPEKGTVRVVLEDGDDMVSYPLQVLFPRAGKDTVQDMPDVGDRVAVLFSGTGLEAGVVLGGYYSDANAAPSKNSDVFYRRFSDGTELSYDRKAHKLSASVQGDAECTVKGSASLTAEGAIKIESSSSISLKAPNIMLSGAISSEGHGGGAGTFSIKGKVDVDGTVDSTGDMKAEGISVAHHTHTCPDGQTDTPH</sequence>
<dbReference type="AlphaFoldDB" id="A0A921AXP8"/>
<comment type="caution">
    <text evidence="2">The sequence shown here is derived from an EMBL/GenBank/DDBJ whole genome shotgun (WGS) entry which is preliminary data.</text>
</comment>
<proteinExistence type="predicted"/>
<protein>
    <submittedName>
        <fullName evidence="2">Phage baseplate assembly protein V</fullName>
    </submittedName>
</protein>
<reference evidence="2" key="2">
    <citation type="submission" date="2021-09" db="EMBL/GenBank/DDBJ databases">
        <authorList>
            <person name="Gilroy R."/>
        </authorList>
    </citation>
    <scope>NUCLEOTIDE SEQUENCE</scope>
    <source>
        <strain evidence="2">ChiGjej2B2-19336</strain>
    </source>
</reference>
<organism evidence="2 3">
    <name type="scientific">Mailhella massiliensis</name>
    <dbReference type="NCBI Taxonomy" id="1903261"/>
    <lineage>
        <taxon>Bacteria</taxon>
        <taxon>Pseudomonadati</taxon>
        <taxon>Thermodesulfobacteriota</taxon>
        <taxon>Desulfovibrionia</taxon>
        <taxon>Desulfovibrionales</taxon>
        <taxon>Desulfovibrionaceae</taxon>
        <taxon>Mailhella</taxon>
    </lineage>
</organism>
<dbReference type="NCBIfam" id="TIGR01644">
    <property type="entry name" value="phage_P2_V"/>
    <property type="match status" value="1"/>
</dbReference>
<reference evidence="2" key="1">
    <citation type="journal article" date="2021" name="PeerJ">
        <title>Extensive microbial diversity within the chicken gut microbiome revealed by metagenomics and culture.</title>
        <authorList>
            <person name="Gilroy R."/>
            <person name="Ravi A."/>
            <person name="Getino M."/>
            <person name="Pursley I."/>
            <person name="Horton D.L."/>
            <person name="Alikhan N.F."/>
            <person name="Baker D."/>
            <person name="Gharbi K."/>
            <person name="Hall N."/>
            <person name="Watson M."/>
            <person name="Adriaenssens E.M."/>
            <person name="Foster-Nyarko E."/>
            <person name="Jarju S."/>
            <person name="Secka A."/>
            <person name="Antonio M."/>
            <person name="Oren A."/>
            <person name="Chaudhuri R.R."/>
            <person name="La Ragione R."/>
            <person name="Hildebrand F."/>
            <person name="Pallen M.J."/>
        </authorList>
    </citation>
    <scope>NUCLEOTIDE SEQUENCE</scope>
    <source>
        <strain evidence="2">ChiGjej2B2-19336</strain>
    </source>
</reference>
<evidence type="ECO:0000259" key="1">
    <source>
        <dbReference type="Pfam" id="PF04717"/>
    </source>
</evidence>
<dbReference type="Gene3D" id="6.20.150.10">
    <property type="match status" value="1"/>
</dbReference>
<dbReference type="Proteomes" id="UP000698963">
    <property type="component" value="Unassembled WGS sequence"/>
</dbReference>
<dbReference type="EMBL" id="DYZA01000187">
    <property type="protein sequence ID" value="HJD97816.1"/>
    <property type="molecule type" value="Genomic_DNA"/>
</dbReference>